<feature type="domain" description="C3H1-type" evidence="6">
    <location>
        <begin position="421"/>
        <end position="448"/>
    </location>
</feature>
<dbReference type="PANTHER" id="PTHR36886:SF8">
    <property type="entry name" value="ZINC FINGER CCCH DOMAIN-CONTAINING PROTEIN 38"/>
    <property type="match status" value="1"/>
</dbReference>
<evidence type="ECO:0000256" key="3">
    <source>
        <dbReference type="ARBA" id="ARBA00022833"/>
    </source>
</evidence>
<organism evidence="7 8">
    <name type="scientific">Cuscuta australis</name>
    <dbReference type="NCBI Taxonomy" id="267555"/>
    <lineage>
        <taxon>Eukaryota</taxon>
        <taxon>Viridiplantae</taxon>
        <taxon>Streptophyta</taxon>
        <taxon>Embryophyta</taxon>
        <taxon>Tracheophyta</taxon>
        <taxon>Spermatophyta</taxon>
        <taxon>Magnoliopsida</taxon>
        <taxon>eudicotyledons</taxon>
        <taxon>Gunneridae</taxon>
        <taxon>Pentapetalae</taxon>
        <taxon>asterids</taxon>
        <taxon>lamiids</taxon>
        <taxon>Solanales</taxon>
        <taxon>Convolvulaceae</taxon>
        <taxon>Cuscuteae</taxon>
        <taxon>Cuscuta</taxon>
        <taxon>Cuscuta subgen. Grammica</taxon>
        <taxon>Cuscuta sect. Cleistogrammica</taxon>
    </lineage>
</organism>
<dbReference type="EMBL" id="NQVE01000098">
    <property type="protein sequence ID" value="RAL48172.1"/>
    <property type="molecule type" value="Genomic_DNA"/>
</dbReference>
<dbReference type="SMART" id="SM00356">
    <property type="entry name" value="ZnF_C3H1"/>
    <property type="match status" value="2"/>
</dbReference>
<evidence type="ECO:0000256" key="5">
    <source>
        <dbReference type="SAM" id="MobiDB-lite"/>
    </source>
</evidence>
<dbReference type="Proteomes" id="UP000249390">
    <property type="component" value="Unassembled WGS sequence"/>
</dbReference>
<feature type="compositionally biased region" description="Polar residues" evidence="5">
    <location>
        <begin position="100"/>
        <end position="119"/>
    </location>
</feature>
<accession>A0A328DR90</accession>
<evidence type="ECO:0000256" key="4">
    <source>
        <dbReference type="PROSITE-ProRule" id="PRU00723"/>
    </source>
</evidence>
<dbReference type="GO" id="GO:0008270">
    <property type="term" value="F:zinc ion binding"/>
    <property type="evidence" value="ECO:0007669"/>
    <property type="project" value="UniProtKB-KW"/>
</dbReference>
<protein>
    <recommendedName>
        <fullName evidence="6">C3H1-type domain-containing protein</fullName>
    </recommendedName>
</protein>
<dbReference type="Pfam" id="PF00642">
    <property type="entry name" value="zf-CCCH"/>
    <property type="match status" value="1"/>
</dbReference>
<evidence type="ECO:0000313" key="7">
    <source>
        <dbReference type="EMBL" id="RAL48172.1"/>
    </source>
</evidence>
<dbReference type="PANTHER" id="PTHR36886">
    <property type="entry name" value="PROTEIN FRIGIDA-ESSENTIAL 1"/>
    <property type="match status" value="1"/>
</dbReference>
<feature type="compositionally biased region" description="Basic and acidic residues" evidence="5">
    <location>
        <begin position="299"/>
        <end position="318"/>
    </location>
</feature>
<dbReference type="InterPro" id="IPR052650">
    <property type="entry name" value="Zinc_finger_CCCH"/>
</dbReference>
<dbReference type="InterPro" id="IPR057031">
    <property type="entry name" value="SFR19-like_C"/>
</dbReference>
<feature type="compositionally biased region" description="Basic and acidic residues" evidence="5">
    <location>
        <begin position="88"/>
        <end position="99"/>
    </location>
</feature>
<feature type="zinc finger region" description="C3H1-type" evidence="4">
    <location>
        <begin position="421"/>
        <end position="448"/>
    </location>
</feature>
<comment type="caution">
    <text evidence="7">The sequence shown here is derived from an EMBL/GenBank/DDBJ whole genome shotgun (WGS) entry which is preliminary data.</text>
</comment>
<keyword evidence="8" id="KW-1185">Reference proteome</keyword>
<gene>
    <name evidence="7" type="ORF">DM860_005596</name>
</gene>
<evidence type="ECO:0000256" key="1">
    <source>
        <dbReference type="ARBA" id="ARBA00022723"/>
    </source>
</evidence>
<feature type="region of interest" description="Disordered" evidence="5">
    <location>
        <begin position="1"/>
        <end position="348"/>
    </location>
</feature>
<feature type="zinc finger region" description="C3H1-type" evidence="4">
    <location>
        <begin position="354"/>
        <end position="381"/>
    </location>
</feature>
<dbReference type="InterPro" id="IPR041367">
    <property type="entry name" value="Znf-CCCH_4"/>
</dbReference>
<dbReference type="AlphaFoldDB" id="A0A328DR90"/>
<dbReference type="Pfam" id="PF23030">
    <property type="entry name" value="SCAF11-like_C"/>
    <property type="match status" value="1"/>
</dbReference>
<evidence type="ECO:0000259" key="6">
    <source>
        <dbReference type="PROSITE" id="PS50103"/>
    </source>
</evidence>
<keyword evidence="1 4" id="KW-0479">Metal-binding</keyword>
<dbReference type="SUPFAM" id="SSF90229">
    <property type="entry name" value="CCCH zinc finger"/>
    <property type="match status" value="1"/>
</dbReference>
<feature type="compositionally biased region" description="Polar residues" evidence="5">
    <location>
        <begin position="494"/>
        <end position="507"/>
    </location>
</feature>
<dbReference type="InterPro" id="IPR036855">
    <property type="entry name" value="Znf_CCCH_sf"/>
</dbReference>
<dbReference type="Pfam" id="PF18044">
    <property type="entry name" value="zf-CCCH_4"/>
    <property type="match status" value="1"/>
</dbReference>
<keyword evidence="2 4" id="KW-0863">Zinc-finger</keyword>
<dbReference type="Gene3D" id="4.10.1000.10">
    <property type="entry name" value="Zinc finger, CCCH-type"/>
    <property type="match status" value="2"/>
</dbReference>
<feature type="compositionally biased region" description="Basic and acidic residues" evidence="5">
    <location>
        <begin position="157"/>
        <end position="192"/>
    </location>
</feature>
<sequence length="858" mass="97564">MGENVRKRKSSWDGEEDAFLQVDANDKTEWTVKHQNWQDTGDPWKNNPSGDPWKNNPSGDPWKNNPSSDPWKNNPSGDPWKNNPSGDPWKKNHSGDSGKNHSGNSWKNHSGTDLSQENSLPKDRHKIRQQVPATEEVDKKKGLNHSMSPRFGRKERKQREEIGRNVMEKNPRNSKTVRDGDERACPHVETKNVRTGKGRYPNCQDNGASKAGDLRKESSSFDLSQPNNRPQDRHRFHQYGERVTETKEVNRKNDFYRSMSPSFDGRLKKRSSLSPDNQPIGSRRYPARQRSRSRSRSKGRWEDISRSPSRRRERDRHNKVQKRRSRSRSRDRGINVKPRSRSRSPCNYRWNGSQVSSEICRSFATGKCRKGSECRFLHPDNSKHTERHQLDDELVERLGNRLEHKFPGSYDAERDHIGKQNRGMITCKNFIKGKCRWGASCKFSHSSASYESRGNKDAHLDCILEGESNKNSKFSHDGPTPIPSHVESRPSDSLDGSNLDNAQRDSNLSQIDALPKRCISSPNGRYANTYESVDNRSTDCEEQNATSIASLPSQHLDENSHVHRQDIVQDISAFNLSKTAMVSEIPSQTYVMPRTSEDNIISGSNVPSEIISSKSEPHPVTLPGERYQVCESRTPYSEPSFITSDNQNLHMRNHQEADCTTDTPVIELLPDVSCELHTSVNCLTPLANRPNLDEHETEIPSEQLNQLQQVGGSGVACSKDPQLKQPENGNANTVNKCDDGQKIKESEIVEAHGMVEGVNSLKDEKAMRLFKNALVEFVKEILKPAWKEGRMSKEEHKTIVKKVVDKVTITMQGDHVPKTQDKISQYLTHSKPKINKLVQVSHTNLLMTKTKKLESYLS</sequence>
<feature type="compositionally biased region" description="Polar residues" evidence="5">
    <location>
        <begin position="220"/>
        <end position="229"/>
    </location>
</feature>
<feature type="region of interest" description="Disordered" evidence="5">
    <location>
        <begin position="468"/>
        <end position="507"/>
    </location>
</feature>
<feature type="compositionally biased region" description="Basic residues" evidence="5">
    <location>
        <begin position="285"/>
        <end position="298"/>
    </location>
</feature>
<keyword evidence="3 4" id="KW-0862">Zinc</keyword>
<dbReference type="InterPro" id="IPR000571">
    <property type="entry name" value="Znf_CCCH"/>
</dbReference>
<reference evidence="7 8" key="1">
    <citation type="submission" date="2018-06" db="EMBL/GenBank/DDBJ databases">
        <title>The Genome of Cuscuta australis (Dodder) Provides Insight into the Evolution of Plant Parasitism.</title>
        <authorList>
            <person name="Liu H."/>
        </authorList>
    </citation>
    <scope>NUCLEOTIDE SEQUENCE [LARGE SCALE GENOMIC DNA]</scope>
    <source>
        <strain evidence="8">cv. Yunnan</strain>
        <tissue evidence="7">Vines</tissue>
    </source>
</reference>
<feature type="compositionally biased region" description="Basic and acidic residues" evidence="5">
    <location>
        <begin position="230"/>
        <end position="255"/>
    </location>
</feature>
<evidence type="ECO:0000313" key="8">
    <source>
        <dbReference type="Proteomes" id="UP000249390"/>
    </source>
</evidence>
<name>A0A328DR90_9ASTE</name>
<feature type="compositionally biased region" description="Polar residues" evidence="5">
    <location>
        <begin position="64"/>
        <end position="76"/>
    </location>
</feature>
<dbReference type="PROSITE" id="PS50103">
    <property type="entry name" value="ZF_C3H1"/>
    <property type="match status" value="2"/>
</dbReference>
<evidence type="ECO:0000256" key="2">
    <source>
        <dbReference type="ARBA" id="ARBA00022771"/>
    </source>
</evidence>
<proteinExistence type="predicted"/>
<feature type="domain" description="C3H1-type" evidence="6">
    <location>
        <begin position="354"/>
        <end position="381"/>
    </location>
</feature>